<organism evidence="7 8">
    <name type="scientific">Holdemanella biformis</name>
    <dbReference type="NCBI Taxonomy" id="1735"/>
    <lineage>
        <taxon>Bacteria</taxon>
        <taxon>Bacillati</taxon>
        <taxon>Bacillota</taxon>
        <taxon>Erysipelotrichia</taxon>
        <taxon>Erysipelotrichales</taxon>
        <taxon>Erysipelotrichaceae</taxon>
        <taxon>Holdemanella</taxon>
    </lineage>
</organism>
<comment type="caution">
    <text evidence="7">The sequence shown here is derived from an EMBL/GenBank/DDBJ whole genome shotgun (WGS) entry which is preliminary data.</text>
</comment>
<evidence type="ECO:0000313" key="7">
    <source>
        <dbReference type="EMBL" id="RGU88840.1"/>
    </source>
</evidence>
<dbReference type="GO" id="GO:0005886">
    <property type="term" value="C:plasma membrane"/>
    <property type="evidence" value="ECO:0007669"/>
    <property type="project" value="UniProtKB-SubCell"/>
</dbReference>
<feature type="transmembrane region" description="Helical" evidence="6">
    <location>
        <begin position="254"/>
        <end position="274"/>
    </location>
</feature>
<evidence type="ECO:0000256" key="1">
    <source>
        <dbReference type="ARBA" id="ARBA00004651"/>
    </source>
</evidence>
<feature type="transmembrane region" description="Helical" evidence="6">
    <location>
        <begin position="312"/>
        <end position="333"/>
    </location>
</feature>
<feature type="transmembrane region" description="Helical" evidence="6">
    <location>
        <begin position="106"/>
        <end position="134"/>
    </location>
</feature>
<feature type="transmembrane region" description="Helical" evidence="6">
    <location>
        <begin position="140"/>
        <end position="161"/>
    </location>
</feature>
<feature type="transmembrane region" description="Helical" evidence="6">
    <location>
        <begin position="206"/>
        <end position="229"/>
    </location>
</feature>
<feature type="transmembrane region" description="Helical" evidence="6">
    <location>
        <begin position="387"/>
        <end position="408"/>
    </location>
</feature>
<evidence type="ECO:0000313" key="8">
    <source>
        <dbReference type="Proteomes" id="UP000265489"/>
    </source>
</evidence>
<dbReference type="InterPro" id="IPR002797">
    <property type="entry name" value="Polysacc_synth"/>
</dbReference>
<dbReference type="PANTHER" id="PTHR30250">
    <property type="entry name" value="PST FAMILY PREDICTED COLANIC ACID TRANSPORTER"/>
    <property type="match status" value="1"/>
</dbReference>
<evidence type="ECO:0000256" key="3">
    <source>
        <dbReference type="ARBA" id="ARBA00022692"/>
    </source>
</evidence>
<dbReference type="EMBL" id="QRYQ01000040">
    <property type="protein sequence ID" value="RGU88840.1"/>
    <property type="molecule type" value="Genomic_DNA"/>
</dbReference>
<reference evidence="7 8" key="1">
    <citation type="submission" date="2018-08" db="EMBL/GenBank/DDBJ databases">
        <title>A genome reference for cultivated species of the human gut microbiota.</title>
        <authorList>
            <person name="Zou Y."/>
            <person name="Xue W."/>
            <person name="Luo G."/>
        </authorList>
    </citation>
    <scope>NUCLEOTIDE SEQUENCE [LARGE SCALE GENOMIC DNA]</scope>
    <source>
        <strain evidence="7 8">AF15-20</strain>
    </source>
</reference>
<keyword evidence="3 6" id="KW-0812">Transmembrane</keyword>
<protein>
    <submittedName>
        <fullName evidence="7">Teichoic acid transporter</fullName>
    </submittedName>
</protein>
<gene>
    <name evidence="7" type="ORF">DWW32_12590</name>
</gene>
<dbReference type="PANTHER" id="PTHR30250:SF21">
    <property type="entry name" value="LIPID II FLIPPASE MURJ"/>
    <property type="match status" value="1"/>
</dbReference>
<keyword evidence="2" id="KW-1003">Cell membrane</keyword>
<sequence length="548" mass="60462">MYVIIMKLEVFYFMSKSSAAKKSIIVGGLIGTGGLFVSKLIGLAYTIPFSYILQSEAYQSVYAQSYNIYAYLLTIFQSGVPFAVATLVARYIALEDAKSVILVKKIAFAILGLTGFVGMILLFTLSNVIAPAMVAKNADIMANCLKILSLAIFLVPVLSAFRGYYQGLKEMEEYAFSQAFEQVFRVAFLLSAACLVVYAFGWDKKYALYAAVMSTSVATIAAIAQFAYFDRKHQYVVDKMASKQTKACHSAKKIFREILILAIPYLVVAILGNIDQVFNGFLLPTGLKMHYNAKDTTTVISASNYVAGKLNAIPMILGPGFATAIIPHISEALSKKNYKLVKKNVLDSINVVLYVAIPVSFCIFAYAGPLNYTLYYSENLELCTFVVQWMALEGFLSTFAPLVTNLMVSLELRKNVLKNLAIGVLIKGVLLIPFVWIMGIAGAVISSLLGTGYILYKNLKEIHDVYHISYRKTMIISVRILVGLLALWITSILLSKLGLYGVDGSKLVCLFKMCLNGLLSVIVYVVVTLYLKVPQSIFHFQLRKKSGV</sequence>
<name>A0A395W8G2_9FIRM</name>
<feature type="transmembrane region" description="Helical" evidence="6">
    <location>
        <begin position="24"/>
        <end position="48"/>
    </location>
</feature>
<dbReference type="PIRSF" id="PIRSF038958">
    <property type="entry name" value="PG_synth_SpoVB"/>
    <property type="match status" value="1"/>
</dbReference>
<dbReference type="AlphaFoldDB" id="A0A395W8G2"/>
<accession>A0A395W8G2</accession>
<evidence type="ECO:0000256" key="4">
    <source>
        <dbReference type="ARBA" id="ARBA00022989"/>
    </source>
</evidence>
<dbReference type="Pfam" id="PF01943">
    <property type="entry name" value="Polysacc_synt"/>
    <property type="match status" value="1"/>
</dbReference>
<evidence type="ECO:0000256" key="6">
    <source>
        <dbReference type="SAM" id="Phobius"/>
    </source>
</evidence>
<evidence type="ECO:0000256" key="2">
    <source>
        <dbReference type="ARBA" id="ARBA00022475"/>
    </source>
</evidence>
<keyword evidence="5 6" id="KW-0472">Membrane</keyword>
<proteinExistence type="predicted"/>
<feature type="transmembrane region" description="Helical" evidence="6">
    <location>
        <begin position="507"/>
        <end position="531"/>
    </location>
</feature>
<keyword evidence="4 6" id="KW-1133">Transmembrane helix</keyword>
<dbReference type="InterPro" id="IPR024923">
    <property type="entry name" value="PG_synth_SpoVB"/>
</dbReference>
<comment type="subcellular location">
    <subcellularLocation>
        <location evidence="1">Cell membrane</location>
        <topology evidence="1">Multi-pass membrane protein</topology>
    </subcellularLocation>
</comment>
<dbReference type="InterPro" id="IPR050833">
    <property type="entry name" value="Poly_Biosynth_Transport"/>
</dbReference>
<feature type="transmembrane region" description="Helical" evidence="6">
    <location>
        <begin position="345"/>
        <end position="367"/>
    </location>
</feature>
<evidence type="ECO:0000256" key="5">
    <source>
        <dbReference type="ARBA" id="ARBA00023136"/>
    </source>
</evidence>
<feature type="transmembrane region" description="Helical" evidence="6">
    <location>
        <begin position="429"/>
        <end position="456"/>
    </location>
</feature>
<feature type="transmembrane region" description="Helical" evidence="6">
    <location>
        <begin position="476"/>
        <end position="495"/>
    </location>
</feature>
<feature type="transmembrane region" description="Helical" evidence="6">
    <location>
        <begin position="68"/>
        <end position="94"/>
    </location>
</feature>
<feature type="transmembrane region" description="Helical" evidence="6">
    <location>
        <begin position="182"/>
        <end position="200"/>
    </location>
</feature>
<dbReference type="Proteomes" id="UP000265489">
    <property type="component" value="Unassembled WGS sequence"/>
</dbReference>